<dbReference type="InterPro" id="IPR001647">
    <property type="entry name" value="HTH_TetR"/>
</dbReference>
<accession>A0A391P385</accession>
<keyword evidence="1 2" id="KW-0238">DNA-binding</keyword>
<dbReference type="InterPro" id="IPR009057">
    <property type="entry name" value="Homeodomain-like_sf"/>
</dbReference>
<dbReference type="PRINTS" id="PR00455">
    <property type="entry name" value="HTHTETR"/>
</dbReference>
<dbReference type="SUPFAM" id="SSF46689">
    <property type="entry name" value="Homeodomain-like"/>
    <property type="match status" value="1"/>
</dbReference>
<dbReference type="PANTHER" id="PTHR43479:SF11">
    <property type="entry name" value="ACREF_ENVCD OPERON REPRESSOR-RELATED"/>
    <property type="match status" value="1"/>
</dbReference>
<dbReference type="Proteomes" id="UP000265643">
    <property type="component" value="Unassembled WGS sequence"/>
</dbReference>
<dbReference type="EMBL" id="BHGK01000001">
    <property type="protein sequence ID" value="GCA67650.1"/>
    <property type="molecule type" value="Genomic_DNA"/>
</dbReference>
<dbReference type="RefSeq" id="WP_119298252.1">
    <property type="nucleotide sequence ID" value="NZ_BHGK01000001.1"/>
</dbReference>
<evidence type="ECO:0000259" key="3">
    <source>
        <dbReference type="PROSITE" id="PS50977"/>
    </source>
</evidence>
<dbReference type="InterPro" id="IPR023772">
    <property type="entry name" value="DNA-bd_HTH_TetR-type_CS"/>
</dbReference>
<feature type="DNA-binding region" description="H-T-H motif" evidence="2">
    <location>
        <begin position="32"/>
        <end position="51"/>
    </location>
</feature>
<dbReference type="GO" id="GO:0003677">
    <property type="term" value="F:DNA binding"/>
    <property type="evidence" value="ECO:0007669"/>
    <property type="project" value="UniProtKB-UniRule"/>
</dbReference>
<reference evidence="5" key="1">
    <citation type="submission" date="2018-09" db="EMBL/GenBank/DDBJ databases">
        <title>Draft Genome Sequence of Mediterraneibacter sp. KCTC 15684.</title>
        <authorList>
            <person name="Kim J.S."/>
            <person name="Han K.I."/>
            <person name="Suh M.K."/>
            <person name="Lee K.C."/>
            <person name="Eom M.K."/>
            <person name="Lee J.H."/>
            <person name="Park S.H."/>
            <person name="Kang S.W."/>
            <person name="Park J.E."/>
            <person name="Oh B.S."/>
            <person name="Yu S.Y."/>
            <person name="Choi S.H."/>
            <person name="Lee D.H."/>
            <person name="Yoon H."/>
            <person name="Kim B."/>
            <person name="Yang S.J."/>
            <person name="Lee J.S."/>
        </authorList>
    </citation>
    <scope>NUCLEOTIDE SEQUENCE [LARGE SCALE GENOMIC DNA]</scope>
    <source>
        <strain evidence="5">KCTC 15684</strain>
    </source>
</reference>
<keyword evidence="5" id="KW-1185">Reference proteome</keyword>
<dbReference type="PROSITE" id="PS50977">
    <property type="entry name" value="HTH_TETR_2"/>
    <property type="match status" value="1"/>
</dbReference>
<evidence type="ECO:0000256" key="1">
    <source>
        <dbReference type="ARBA" id="ARBA00023125"/>
    </source>
</evidence>
<organism evidence="4 5">
    <name type="scientific">Mediterraneibacter butyricigenes</name>
    <dbReference type="NCBI Taxonomy" id="2316025"/>
    <lineage>
        <taxon>Bacteria</taxon>
        <taxon>Bacillati</taxon>
        <taxon>Bacillota</taxon>
        <taxon>Clostridia</taxon>
        <taxon>Lachnospirales</taxon>
        <taxon>Lachnospiraceae</taxon>
        <taxon>Mediterraneibacter</taxon>
    </lineage>
</organism>
<comment type="caution">
    <text evidence="4">The sequence shown here is derived from an EMBL/GenBank/DDBJ whole genome shotgun (WGS) entry which is preliminary data.</text>
</comment>
<dbReference type="Gene3D" id="1.10.357.10">
    <property type="entry name" value="Tetracycline Repressor, domain 2"/>
    <property type="match status" value="1"/>
</dbReference>
<protein>
    <submittedName>
        <fullName evidence="4">TetR family transcriptional regulator</fullName>
    </submittedName>
</protein>
<gene>
    <name evidence="4" type="ORF">KGMB01110_20860</name>
</gene>
<proteinExistence type="predicted"/>
<evidence type="ECO:0000313" key="5">
    <source>
        <dbReference type="Proteomes" id="UP000265643"/>
    </source>
</evidence>
<evidence type="ECO:0000313" key="4">
    <source>
        <dbReference type="EMBL" id="GCA67650.1"/>
    </source>
</evidence>
<dbReference type="InterPro" id="IPR050624">
    <property type="entry name" value="HTH-type_Tx_Regulator"/>
</dbReference>
<dbReference type="AlphaFoldDB" id="A0A391P385"/>
<dbReference type="PROSITE" id="PS01081">
    <property type="entry name" value="HTH_TETR_1"/>
    <property type="match status" value="1"/>
</dbReference>
<dbReference type="PANTHER" id="PTHR43479">
    <property type="entry name" value="ACREF/ENVCD OPERON REPRESSOR-RELATED"/>
    <property type="match status" value="1"/>
</dbReference>
<sequence length="207" mass="23425">MGKIDENKQLKLGALLKSAYDLFLNQGIAKTSVHDITKNAGVAKGTFYLYFKDKYALRDHLIASTAQSLFQEAHQASLDQDLPTFEDHVIFVVDYIINQMIKNKPLLRFVSKNLSWGIFSHALFPGHENDEQAIHDTLLNFIPEKNLKQLKNPEIVLFMILELASSSCYSSILENNPVCIEELKPHLYNSIRAILKCYTVPLEATAA</sequence>
<dbReference type="Pfam" id="PF00440">
    <property type="entry name" value="TetR_N"/>
    <property type="match status" value="1"/>
</dbReference>
<name>A0A391P385_9FIRM</name>
<feature type="domain" description="HTH tetR-type" evidence="3">
    <location>
        <begin position="9"/>
        <end position="69"/>
    </location>
</feature>
<evidence type="ECO:0000256" key="2">
    <source>
        <dbReference type="PROSITE-ProRule" id="PRU00335"/>
    </source>
</evidence>